<sequence length="123" mass="13969">MRAKERQRTPRNGNDNTTSKHERYWNERYKNFSGDFNNDDSESNDYMMRWDVRKGYTITDDGDSGFDEESLASDGGHTVDVRDAGQGGSSQCLHRGNHDTSGYDTKSNADQVLLGSQTDRTVY</sequence>
<dbReference type="EMBL" id="VXIS01000126">
    <property type="protein sequence ID" value="KAA8902845.1"/>
    <property type="molecule type" value="Genomic_DNA"/>
</dbReference>
<dbReference type="Proteomes" id="UP000326924">
    <property type="component" value="Unassembled WGS sequence"/>
</dbReference>
<feature type="region of interest" description="Disordered" evidence="1">
    <location>
        <begin position="58"/>
        <end position="123"/>
    </location>
</feature>
<keyword evidence="3" id="KW-1185">Reference proteome</keyword>
<evidence type="ECO:0000256" key="1">
    <source>
        <dbReference type="SAM" id="MobiDB-lite"/>
    </source>
</evidence>
<feature type="compositionally biased region" description="Basic and acidic residues" evidence="1">
    <location>
        <begin position="18"/>
        <end position="30"/>
    </location>
</feature>
<accession>A0A5J5ESQ9</accession>
<dbReference type="AlphaFoldDB" id="A0A5J5ESQ9"/>
<feature type="region of interest" description="Disordered" evidence="1">
    <location>
        <begin position="1"/>
        <end position="42"/>
    </location>
</feature>
<evidence type="ECO:0000313" key="3">
    <source>
        <dbReference type="Proteomes" id="UP000326924"/>
    </source>
</evidence>
<organism evidence="2 3">
    <name type="scientific">Sphaerosporella brunnea</name>
    <dbReference type="NCBI Taxonomy" id="1250544"/>
    <lineage>
        <taxon>Eukaryota</taxon>
        <taxon>Fungi</taxon>
        <taxon>Dikarya</taxon>
        <taxon>Ascomycota</taxon>
        <taxon>Pezizomycotina</taxon>
        <taxon>Pezizomycetes</taxon>
        <taxon>Pezizales</taxon>
        <taxon>Pyronemataceae</taxon>
        <taxon>Sphaerosporella</taxon>
    </lineage>
</organism>
<reference evidence="2 3" key="1">
    <citation type="submission" date="2019-09" db="EMBL/GenBank/DDBJ databases">
        <title>Draft genome of the ectomycorrhizal ascomycete Sphaerosporella brunnea.</title>
        <authorList>
            <consortium name="DOE Joint Genome Institute"/>
            <person name="Benucci G.M."/>
            <person name="Marozzi G."/>
            <person name="Antonielli L."/>
            <person name="Sanchez S."/>
            <person name="Marco P."/>
            <person name="Wang X."/>
            <person name="Falini L.B."/>
            <person name="Barry K."/>
            <person name="Haridas S."/>
            <person name="Lipzen A."/>
            <person name="Labutti K."/>
            <person name="Grigoriev I.V."/>
            <person name="Murat C."/>
            <person name="Martin F."/>
            <person name="Albertini E."/>
            <person name="Donnini D."/>
            <person name="Bonito G."/>
        </authorList>
    </citation>
    <scope>NUCLEOTIDE SEQUENCE [LARGE SCALE GENOMIC DNA]</scope>
    <source>
        <strain evidence="2 3">Sb_GMNB300</strain>
    </source>
</reference>
<feature type="compositionally biased region" description="Acidic residues" evidence="1">
    <location>
        <begin position="60"/>
        <end position="71"/>
    </location>
</feature>
<feature type="compositionally biased region" description="Polar residues" evidence="1">
    <location>
        <begin position="99"/>
        <end position="123"/>
    </location>
</feature>
<gene>
    <name evidence="2" type="ORF">FN846DRAFT_891368</name>
</gene>
<proteinExistence type="predicted"/>
<dbReference type="InParanoid" id="A0A5J5ESQ9"/>
<name>A0A5J5ESQ9_9PEZI</name>
<comment type="caution">
    <text evidence="2">The sequence shown here is derived from an EMBL/GenBank/DDBJ whole genome shotgun (WGS) entry which is preliminary data.</text>
</comment>
<evidence type="ECO:0000313" key="2">
    <source>
        <dbReference type="EMBL" id="KAA8902845.1"/>
    </source>
</evidence>
<protein>
    <submittedName>
        <fullName evidence="2">Uncharacterized protein</fullName>
    </submittedName>
</protein>